<evidence type="ECO:0000313" key="5">
    <source>
        <dbReference type="EMBL" id="KAH9325978.1"/>
    </source>
</evidence>
<dbReference type="EMBL" id="JAHRHJ020000002">
    <property type="protein sequence ID" value="KAH9325978.1"/>
    <property type="molecule type" value="Genomic_DNA"/>
</dbReference>
<sequence>MMFYSQCLLDKKGPLGIIWVAAHLEKKLRKNQVTETSIGAAVDTIIYSNVPIALRLSGHLLLGVVRIYSKKVTYLYQDCGETLLRIKRAFNSVYVDLPSDANVAPFHAITLPDNYEFEYMELDTIGYEKIGDLDPHVSTRDQITLNERPHDFTAGAWLKPFDQFHSTKDTTMLNLEEGNQRHTFSLRMYLSNCEITSLEEDVLPPLPLDGPFDFDNMEVETSDSLHSMGYASPSSPSVSTTTVPLCELTVEETSQNIIKEPIDRPDVQECETLRAQQHALWSEPKFMEIDEPDIGKELTDIGGVDKGQRTETKEPFLEEISVPEKGGVGTEMGTCTSPTTPKSISGNDDVLGSILGGVTAAMNIMSAPKTPAAEERRPRSRKRKHIFDLSNFLPDDCMRRQLKYTDDICRIRRKVPCTVMHVWKSYRIRRIEQFLLEPSIPGMSNELQELYRRVVTDQESKSSLYTQQGKRAFEDAPWELKGTSKELQENGSAKDFHIPETNKTCGSHEALKIPSKMDVPNDLQMTGTGHPRLEALGAAVLPLEHVVESLDVSESVMTSSSLEVDTIDSSQTISAGEAHSVEVSMFDKEHNEGLSFLEEDARHEDFVLAGDNMFPEHVVRASRKGHLLFETKDFSTRTRAVVQYLKTAFEKSVSHQTGPKLNLDRMLRGRTRKEAARMFFEIL</sequence>
<organism evidence="5 6">
    <name type="scientific">Taxus chinensis</name>
    <name type="common">Chinese yew</name>
    <name type="synonym">Taxus wallichiana var. chinensis</name>
    <dbReference type="NCBI Taxonomy" id="29808"/>
    <lineage>
        <taxon>Eukaryota</taxon>
        <taxon>Viridiplantae</taxon>
        <taxon>Streptophyta</taxon>
        <taxon>Embryophyta</taxon>
        <taxon>Tracheophyta</taxon>
        <taxon>Spermatophyta</taxon>
        <taxon>Pinopsida</taxon>
        <taxon>Pinidae</taxon>
        <taxon>Conifers II</taxon>
        <taxon>Cupressales</taxon>
        <taxon>Taxaceae</taxon>
        <taxon>Taxus</taxon>
    </lineage>
</organism>
<evidence type="ECO:0000256" key="3">
    <source>
        <dbReference type="SAM" id="MobiDB-lite"/>
    </source>
</evidence>
<dbReference type="Proteomes" id="UP000824469">
    <property type="component" value="Unassembled WGS sequence"/>
</dbReference>
<dbReference type="GO" id="GO:0005634">
    <property type="term" value="C:nucleus"/>
    <property type="evidence" value="ECO:0007669"/>
    <property type="project" value="UniProtKB-SubCell"/>
</dbReference>
<evidence type="ECO:0000259" key="4">
    <source>
        <dbReference type="Pfam" id="PF04825"/>
    </source>
</evidence>
<dbReference type="AlphaFoldDB" id="A0AA38GPC6"/>
<dbReference type="Pfam" id="PF04825">
    <property type="entry name" value="Rad21_Rec8_N"/>
    <property type="match status" value="1"/>
</dbReference>
<keyword evidence="2" id="KW-0539">Nucleus</keyword>
<reference evidence="5 6" key="1">
    <citation type="journal article" date="2021" name="Nat. Plants">
        <title>The Taxus genome provides insights into paclitaxel biosynthesis.</title>
        <authorList>
            <person name="Xiong X."/>
            <person name="Gou J."/>
            <person name="Liao Q."/>
            <person name="Li Y."/>
            <person name="Zhou Q."/>
            <person name="Bi G."/>
            <person name="Li C."/>
            <person name="Du R."/>
            <person name="Wang X."/>
            <person name="Sun T."/>
            <person name="Guo L."/>
            <person name="Liang H."/>
            <person name="Lu P."/>
            <person name="Wu Y."/>
            <person name="Zhang Z."/>
            <person name="Ro D.K."/>
            <person name="Shang Y."/>
            <person name="Huang S."/>
            <person name="Yan J."/>
        </authorList>
    </citation>
    <scope>NUCLEOTIDE SEQUENCE [LARGE SCALE GENOMIC DNA]</scope>
    <source>
        <strain evidence="5">Ta-2019</strain>
    </source>
</reference>
<protein>
    <recommendedName>
        <fullName evidence="4">Rad21/Rec8-like protein N-terminal domain-containing protein</fullName>
    </recommendedName>
</protein>
<evidence type="ECO:0000256" key="1">
    <source>
        <dbReference type="ARBA" id="ARBA00004123"/>
    </source>
</evidence>
<comment type="subcellular location">
    <subcellularLocation>
        <location evidence="1">Nucleus</location>
    </subcellularLocation>
</comment>
<dbReference type="CDD" id="cd21793">
    <property type="entry name" value="Rad21_Rec8_M_AtSYN1-like"/>
    <property type="match status" value="1"/>
</dbReference>
<dbReference type="GO" id="GO:0008278">
    <property type="term" value="C:cohesin complex"/>
    <property type="evidence" value="ECO:0007669"/>
    <property type="project" value="InterPro"/>
</dbReference>
<dbReference type="PANTHER" id="PTHR12585">
    <property type="entry name" value="SCC1 / RAD21 FAMILY MEMBER"/>
    <property type="match status" value="1"/>
</dbReference>
<feature type="non-terminal residue" evidence="5">
    <location>
        <position position="683"/>
    </location>
</feature>
<dbReference type="PANTHER" id="PTHR12585:SF55">
    <property type="entry name" value="SISTER CHROMATID COHESION 1 PROTEIN 3"/>
    <property type="match status" value="1"/>
</dbReference>
<feature type="domain" description="Rad21/Rec8-like protein N-terminal" evidence="4">
    <location>
        <begin position="2"/>
        <end position="101"/>
    </location>
</feature>
<evidence type="ECO:0000313" key="6">
    <source>
        <dbReference type="Proteomes" id="UP000824469"/>
    </source>
</evidence>
<dbReference type="GO" id="GO:0003682">
    <property type="term" value="F:chromatin binding"/>
    <property type="evidence" value="ECO:0007669"/>
    <property type="project" value="TreeGrafter"/>
</dbReference>
<proteinExistence type="predicted"/>
<feature type="region of interest" description="Disordered" evidence="3">
    <location>
        <begin position="324"/>
        <end position="348"/>
    </location>
</feature>
<gene>
    <name evidence="5" type="ORF">KI387_006156</name>
</gene>
<keyword evidence="6" id="KW-1185">Reference proteome</keyword>
<dbReference type="OMA" id="QQEEPYG"/>
<dbReference type="InterPro" id="IPR039781">
    <property type="entry name" value="Rad21/Rec8-like"/>
</dbReference>
<dbReference type="GO" id="GO:1990414">
    <property type="term" value="P:replication-born double-strand break repair via sister chromatid exchange"/>
    <property type="evidence" value="ECO:0007669"/>
    <property type="project" value="TreeGrafter"/>
</dbReference>
<accession>A0AA38GPC6</accession>
<comment type="caution">
    <text evidence="5">The sequence shown here is derived from an EMBL/GenBank/DDBJ whole genome shotgun (WGS) entry which is preliminary data.</text>
</comment>
<evidence type="ECO:0000256" key="2">
    <source>
        <dbReference type="ARBA" id="ARBA00023242"/>
    </source>
</evidence>
<feature type="compositionally biased region" description="Polar residues" evidence="3">
    <location>
        <begin position="333"/>
        <end position="346"/>
    </location>
</feature>
<dbReference type="GO" id="GO:0007062">
    <property type="term" value="P:sister chromatid cohesion"/>
    <property type="evidence" value="ECO:0007669"/>
    <property type="project" value="InterPro"/>
</dbReference>
<name>A0AA38GPC6_TAXCH</name>
<dbReference type="InterPro" id="IPR006910">
    <property type="entry name" value="Rad21_Rec8_N"/>
</dbReference>